<feature type="transmembrane region" description="Helical" evidence="2">
    <location>
        <begin position="31"/>
        <end position="51"/>
    </location>
</feature>
<dbReference type="InterPro" id="IPR018585">
    <property type="entry name" value="Metaviral_G_glycop"/>
</dbReference>
<keyword evidence="2" id="KW-1133">Transmembrane helix</keyword>
<reference evidence="4" key="1">
    <citation type="submission" date="2016-02" db="EMBL/GenBank/DDBJ databases">
        <authorList>
            <person name="Wen L."/>
            <person name="He K."/>
            <person name="Yang H."/>
        </authorList>
    </citation>
    <scope>NUCLEOTIDE SEQUENCE</scope>
    <source>
        <strain evidence="4">BJ-1610</strain>
    </source>
</reference>
<feature type="compositionally biased region" description="Low complexity" evidence="1">
    <location>
        <begin position="67"/>
        <end position="79"/>
    </location>
</feature>
<dbReference type="EMBL" id="KU821121">
    <property type="protein sequence ID" value="AOR82748.1"/>
    <property type="molecule type" value="Viral_cRNA"/>
</dbReference>
<name>A0A1C9UMZ1_9MONO</name>
<dbReference type="Pfam" id="PF09595">
    <property type="entry name" value="Metaviral_G"/>
    <property type="match status" value="1"/>
</dbReference>
<sequence length="236" mass="25557">MEVKVENIRTIDMLKARVKNRVARSKCFKNASLILIGITTLSIALNIYLIINYKMQGDTSESEHHTSSSPMESSRETPTVPMDSSNTNPGSQYPTQQSTEGSTLHFATSASSPETEPASTPDTASRPPFVDTHKTTSSASRTRTSPAVHTKNNPRTSPKTHSPPWAMTRTVRGTTTLRTSSTRKRPSTAPAQPDSSTTIHKHKEASPVSPQASASTARPQRKGMEASTPTTHSQTS</sequence>
<feature type="region of interest" description="Disordered" evidence="1">
    <location>
        <begin position="59"/>
        <end position="236"/>
    </location>
</feature>
<keyword evidence="2" id="KW-0812">Transmembrane</keyword>
<feature type="compositionally biased region" description="Polar residues" evidence="1">
    <location>
        <begin position="189"/>
        <end position="198"/>
    </location>
</feature>
<feature type="compositionally biased region" description="Low complexity" evidence="1">
    <location>
        <begin position="135"/>
        <end position="145"/>
    </location>
</feature>
<evidence type="ECO:0000256" key="2">
    <source>
        <dbReference type="SAM" id="Phobius"/>
    </source>
</evidence>
<feature type="compositionally biased region" description="Polar residues" evidence="1">
    <location>
        <begin position="150"/>
        <end position="160"/>
    </location>
</feature>
<protein>
    <submittedName>
        <fullName evidence="4">Attachment glycoprotein</fullName>
    </submittedName>
</protein>
<feature type="compositionally biased region" description="Low complexity" evidence="1">
    <location>
        <begin position="168"/>
        <end position="180"/>
    </location>
</feature>
<proteinExistence type="predicted"/>
<evidence type="ECO:0000259" key="3">
    <source>
        <dbReference type="Pfam" id="PF09595"/>
    </source>
</evidence>
<evidence type="ECO:0000313" key="4">
    <source>
        <dbReference type="EMBL" id="AOR82748.1"/>
    </source>
</evidence>
<evidence type="ECO:0000256" key="1">
    <source>
        <dbReference type="SAM" id="MobiDB-lite"/>
    </source>
</evidence>
<feature type="compositionally biased region" description="Polar residues" evidence="1">
    <location>
        <begin position="82"/>
        <end position="123"/>
    </location>
</feature>
<feature type="compositionally biased region" description="Polar residues" evidence="1">
    <location>
        <begin position="208"/>
        <end position="218"/>
    </location>
</feature>
<keyword evidence="2" id="KW-0472">Membrane</keyword>
<feature type="compositionally biased region" description="Polar residues" evidence="1">
    <location>
        <begin position="227"/>
        <end position="236"/>
    </location>
</feature>
<feature type="domain" description="Metaviral G glycoprotein" evidence="3">
    <location>
        <begin position="35"/>
        <end position="216"/>
    </location>
</feature>
<organism evidence="4">
    <name type="scientific">human metapneumovirus</name>
    <dbReference type="NCBI Taxonomy" id="162145"/>
    <lineage>
        <taxon>Viruses</taxon>
        <taxon>Riboviria</taxon>
        <taxon>Orthornavirae</taxon>
        <taxon>Negarnaviricota</taxon>
        <taxon>Haploviricotina</taxon>
        <taxon>Monjiviricetes</taxon>
        <taxon>Mononegavirales</taxon>
        <taxon>Pneumoviridae</taxon>
        <taxon>Metapneumovirus</taxon>
        <taxon>Metapneumovirus hominis</taxon>
    </lineage>
</organism>
<gene>
    <name evidence="4" type="primary">G</name>
</gene>
<accession>A0A1C9UMZ1</accession>